<keyword evidence="1" id="KW-0812">Transmembrane</keyword>
<accession>A0ABS1IYM4</accession>
<feature type="transmembrane region" description="Helical" evidence="1">
    <location>
        <begin position="12"/>
        <end position="32"/>
    </location>
</feature>
<protein>
    <submittedName>
        <fullName evidence="2">Uncharacterized protein</fullName>
    </submittedName>
</protein>
<dbReference type="EMBL" id="JAEPRJ010000001">
    <property type="protein sequence ID" value="MBK5896991.1"/>
    <property type="molecule type" value="Genomic_DNA"/>
</dbReference>
<name>A0ABS1IYM4_9FIRM</name>
<feature type="transmembrane region" description="Helical" evidence="1">
    <location>
        <begin position="98"/>
        <end position="113"/>
    </location>
</feature>
<evidence type="ECO:0000313" key="3">
    <source>
        <dbReference type="Proteomes" id="UP000604730"/>
    </source>
</evidence>
<feature type="transmembrane region" description="Helical" evidence="1">
    <location>
        <begin position="44"/>
        <end position="60"/>
    </location>
</feature>
<evidence type="ECO:0000256" key="1">
    <source>
        <dbReference type="SAM" id="Phobius"/>
    </source>
</evidence>
<proteinExistence type="predicted"/>
<keyword evidence="3" id="KW-1185">Reference proteome</keyword>
<dbReference type="RefSeq" id="WP_208428510.1">
    <property type="nucleotide sequence ID" value="NZ_JAEPRJ010000001.1"/>
</dbReference>
<dbReference type="Proteomes" id="UP000604730">
    <property type="component" value="Unassembled WGS sequence"/>
</dbReference>
<feature type="transmembrane region" description="Helical" evidence="1">
    <location>
        <begin position="67"/>
        <end position="86"/>
    </location>
</feature>
<gene>
    <name evidence="2" type="ORF">JJN12_04225</name>
</gene>
<keyword evidence="1" id="KW-0472">Membrane</keyword>
<organism evidence="2 3">
    <name type="scientific">Catonella massiliensis</name>
    <dbReference type="NCBI Taxonomy" id="2799636"/>
    <lineage>
        <taxon>Bacteria</taxon>
        <taxon>Bacillati</taxon>
        <taxon>Bacillota</taxon>
        <taxon>Clostridia</taxon>
        <taxon>Lachnospirales</taxon>
        <taxon>Lachnospiraceae</taxon>
        <taxon>Catonella</taxon>
    </lineage>
</organism>
<sequence>MFTLDIKNKKTTKNLIICGALSLFLAVFAYVYEMFSYGQYSVHMRLMFIFPLIAGVFLLFKNSLNKYFLNTALAVFANGFLVKGIIEISGRTSSFDHLYLITGCLLLFAAFVFKRKRIEDSE</sequence>
<comment type="caution">
    <text evidence="2">The sequence shown here is derived from an EMBL/GenBank/DDBJ whole genome shotgun (WGS) entry which is preliminary data.</text>
</comment>
<reference evidence="2 3" key="1">
    <citation type="submission" date="2021-01" db="EMBL/GenBank/DDBJ databases">
        <title>Isolation and description of Catonella massiliensis sp. nov., a novel Catonella species, isolated from a stable periodontitis subject.</title>
        <authorList>
            <person name="Antezack A."/>
            <person name="Boxberger M."/>
            <person name="La Scola B."/>
            <person name="Monnet-Corti V."/>
        </authorList>
    </citation>
    <scope>NUCLEOTIDE SEQUENCE [LARGE SCALE GENOMIC DNA]</scope>
    <source>
        <strain evidence="2 3">Marseille-Q4567</strain>
    </source>
</reference>
<keyword evidence="1" id="KW-1133">Transmembrane helix</keyword>
<evidence type="ECO:0000313" key="2">
    <source>
        <dbReference type="EMBL" id="MBK5896991.1"/>
    </source>
</evidence>